<gene>
    <name evidence="7" type="ORF">BPAG_LOCUS3387</name>
</gene>
<evidence type="ECO:0000313" key="9">
    <source>
        <dbReference type="WBParaSite" id="BPAG_0000341701-mRNA-1"/>
    </source>
</evidence>
<dbReference type="InterPro" id="IPR047130">
    <property type="entry name" value="7TM_GPCR_Srsx_nematod"/>
</dbReference>
<evidence type="ECO:0000256" key="1">
    <source>
        <dbReference type="ARBA" id="ARBA00004370"/>
    </source>
</evidence>
<dbReference type="InterPro" id="IPR019424">
    <property type="entry name" value="7TM_GPCR_Srsx"/>
</dbReference>
<comment type="subcellular location">
    <subcellularLocation>
        <location evidence="1">Membrane</location>
    </subcellularLocation>
</comment>
<evidence type="ECO:0000259" key="6">
    <source>
        <dbReference type="PROSITE" id="PS50262"/>
    </source>
</evidence>
<dbReference type="WBParaSite" id="BPAG_0000341701-mRNA-1">
    <property type="protein sequence ID" value="BPAG_0000341701-mRNA-1"/>
    <property type="gene ID" value="BPAG_0000341701"/>
</dbReference>
<organism evidence="9">
    <name type="scientific">Brugia pahangi</name>
    <name type="common">Filarial nematode worm</name>
    <dbReference type="NCBI Taxonomy" id="6280"/>
    <lineage>
        <taxon>Eukaryota</taxon>
        <taxon>Metazoa</taxon>
        <taxon>Ecdysozoa</taxon>
        <taxon>Nematoda</taxon>
        <taxon>Chromadorea</taxon>
        <taxon>Rhabditida</taxon>
        <taxon>Spirurina</taxon>
        <taxon>Spiruromorpha</taxon>
        <taxon>Filarioidea</taxon>
        <taxon>Onchocercidae</taxon>
        <taxon>Brugia</taxon>
    </lineage>
</organism>
<dbReference type="PANTHER" id="PTHR23360:SF5">
    <property type="entry name" value="G-PROTEIN COUPLED RECEPTORS FAMILY 1 PROFILE DOMAIN-CONTAINING PROTEIN"/>
    <property type="match status" value="1"/>
</dbReference>
<dbReference type="PROSITE" id="PS00237">
    <property type="entry name" value="G_PROTEIN_RECEP_F1_1"/>
    <property type="match status" value="1"/>
</dbReference>
<feature type="transmembrane region" description="Helical" evidence="5">
    <location>
        <begin position="6"/>
        <end position="33"/>
    </location>
</feature>
<keyword evidence="8" id="KW-1185">Reference proteome</keyword>
<name>A0A0N4T5D6_BRUPA</name>
<dbReference type="GO" id="GO:0016020">
    <property type="term" value="C:membrane"/>
    <property type="evidence" value="ECO:0007669"/>
    <property type="project" value="UniProtKB-SubCell"/>
</dbReference>
<protein>
    <submittedName>
        <fullName evidence="9">G_PROTEIN_RECEP_F1_2 domain-containing protein</fullName>
    </submittedName>
</protein>
<dbReference type="Pfam" id="PF10320">
    <property type="entry name" value="7TM_GPCR_Srsx"/>
    <property type="match status" value="1"/>
</dbReference>
<feature type="domain" description="G-protein coupled receptors family 1 profile" evidence="6">
    <location>
        <begin position="24"/>
        <end position="200"/>
    </location>
</feature>
<feature type="transmembrane region" description="Helical" evidence="5">
    <location>
        <begin position="166"/>
        <end position="191"/>
    </location>
</feature>
<dbReference type="InterPro" id="IPR017452">
    <property type="entry name" value="GPCR_Rhodpsn_7TM"/>
</dbReference>
<evidence type="ECO:0000313" key="7">
    <source>
        <dbReference type="EMBL" id="VDN84573.1"/>
    </source>
</evidence>
<feature type="transmembrane region" description="Helical" evidence="5">
    <location>
        <begin position="80"/>
        <end position="102"/>
    </location>
</feature>
<dbReference type="PANTHER" id="PTHR23360">
    <property type="entry name" value="G-PROTEIN COUPLED RECEPTORS FAMILY 1 PROFILE DOMAIN-CONTAINING PROTEIN-RELATED"/>
    <property type="match status" value="1"/>
</dbReference>
<dbReference type="PROSITE" id="PS50262">
    <property type="entry name" value="G_PROTEIN_RECEP_F1_2"/>
    <property type="match status" value="1"/>
</dbReference>
<sequence length="200" mass="22379">MAVLVPIIPCVSFFLFCSLIGFVGNTALIIATIQNKNLRNVNNILIALSAFGDILHQIGHIPFAYFIFTGITFTPLWTCIWIQLLPNFGLNFAMAILLFTGIDRSMAILKPLSYRTMRRRISIPLMTIPATLYAIVILILACIYAINNDDKVVCVVVAIYSGQFDWIWGILATFLNLATITLYAVLSRIIVKAEICKLFK</sequence>
<reference evidence="9" key="1">
    <citation type="submission" date="2017-02" db="UniProtKB">
        <authorList>
            <consortium name="WormBaseParasite"/>
        </authorList>
    </citation>
    <scope>IDENTIFICATION</scope>
</reference>
<dbReference type="AlphaFoldDB" id="A0A0N4T5D6"/>
<dbReference type="SMART" id="SM01381">
    <property type="entry name" value="7TM_GPCR_Srsx"/>
    <property type="match status" value="1"/>
</dbReference>
<keyword evidence="4 5" id="KW-0472">Membrane</keyword>
<keyword evidence="2 5" id="KW-0812">Transmembrane</keyword>
<dbReference type="EMBL" id="UZAD01000935">
    <property type="protein sequence ID" value="VDN84573.1"/>
    <property type="molecule type" value="Genomic_DNA"/>
</dbReference>
<dbReference type="SUPFAM" id="SSF81321">
    <property type="entry name" value="Family A G protein-coupled receptor-like"/>
    <property type="match status" value="1"/>
</dbReference>
<feature type="transmembrane region" description="Helical" evidence="5">
    <location>
        <begin position="45"/>
        <end position="68"/>
    </location>
</feature>
<accession>A0A0N4T5D6</accession>
<evidence type="ECO:0000256" key="5">
    <source>
        <dbReference type="SAM" id="Phobius"/>
    </source>
</evidence>
<dbReference type="GO" id="GO:0004930">
    <property type="term" value="F:G protein-coupled receptor activity"/>
    <property type="evidence" value="ECO:0007669"/>
    <property type="project" value="InterPro"/>
</dbReference>
<dbReference type="CDD" id="cd00637">
    <property type="entry name" value="7tm_classA_rhodopsin-like"/>
    <property type="match status" value="1"/>
</dbReference>
<proteinExistence type="predicted"/>
<evidence type="ECO:0000256" key="2">
    <source>
        <dbReference type="ARBA" id="ARBA00022692"/>
    </source>
</evidence>
<dbReference type="Gene3D" id="1.20.1070.10">
    <property type="entry name" value="Rhodopsin 7-helix transmembrane proteins"/>
    <property type="match status" value="1"/>
</dbReference>
<evidence type="ECO:0000256" key="3">
    <source>
        <dbReference type="ARBA" id="ARBA00022989"/>
    </source>
</evidence>
<feature type="transmembrane region" description="Helical" evidence="5">
    <location>
        <begin position="123"/>
        <end position="146"/>
    </location>
</feature>
<evidence type="ECO:0000313" key="8">
    <source>
        <dbReference type="Proteomes" id="UP000278627"/>
    </source>
</evidence>
<keyword evidence="3 5" id="KW-1133">Transmembrane helix</keyword>
<dbReference type="InterPro" id="IPR000276">
    <property type="entry name" value="GPCR_Rhodpsn"/>
</dbReference>
<reference evidence="7 8" key="2">
    <citation type="submission" date="2018-11" db="EMBL/GenBank/DDBJ databases">
        <authorList>
            <consortium name="Pathogen Informatics"/>
        </authorList>
    </citation>
    <scope>NUCLEOTIDE SEQUENCE [LARGE SCALE GENOMIC DNA]</scope>
</reference>
<evidence type="ECO:0000256" key="4">
    <source>
        <dbReference type="ARBA" id="ARBA00023136"/>
    </source>
</evidence>
<dbReference type="STRING" id="6280.A0A0N4T5D6"/>
<dbReference type="Proteomes" id="UP000278627">
    <property type="component" value="Unassembled WGS sequence"/>
</dbReference>